<dbReference type="EMBL" id="JACXRZ010000024">
    <property type="protein sequence ID" value="MBD3146876.1"/>
    <property type="molecule type" value="Genomic_DNA"/>
</dbReference>
<keyword evidence="3" id="KW-1185">Reference proteome</keyword>
<protein>
    <submittedName>
        <fullName evidence="2">Uncharacterized protein</fullName>
    </submittedName>
</protein>
<proteinExistence type="predicted"/>
<organism evidence="2 3">
    <name type="scientific">Microbispora bryophytorum subsp. camponoti</name>
    <dbReference type="NCBI Taxonomy" id="1677852"/>
    <lineage>
        <taxon>Bacteria</taxon>
        <taxon>Bacillati</taxon>
        <taxon>Actinomycetota</taxon>
        <taxon>Actinomycetes</taxon>
        <taxon>Streptosporangiales</taxon>
        <taxon>Streptosporangiaceae</taxon>
        <taxon>Microbispora</taxon>
    </lineage>
</organism>
<sequence>MILWRERIGRGLAGGVVIVLLLAAIASYPVEMPAAWFLEADGCPTAVMDVRGTADRPGPLVPGEGAVVVTLCKLITPLGNGPGPRPSPRPGRDRSLSTHVAEMIAILNALPARDEAEAEVRAKMAAEGRTPPDDLHLGEVCVAIGYGEQLSFAVRYRDRPPVLLVLDRNCGLVHSAGRTRFLRGQPVDRFLSFYRDQIARDSDAVPAPTCPGKVAVAEIDNRPDLEFPEDGMARNRGRTDRFLPSPLAVVTACRYRADGDDLRLRAHRVVRDGLEPVRALLNSAATIQSVTDSRGTTDFVNHVDCGGPSRTRAATPVSRLDVVWAADTTGAVAETRVWRAPCQAVFTGTAAGLKAEPALLDRLDSWLGR</sequence>
<dbReference type="Proteomes" id="UP000653231">
    <property type="component" value="Unassembled WGS sequence"/>
</dbReference>
<feature type="transmembrane region" description="Helical" evidence="1">
    <location>
        <begin position="12"/>
        <end position="30"/>
    </location>
</feature>
<gene>
    <name evidence="2" type="ORF">IEQ31_27315</name>
</gene>
<keyword evidence="1" id="KW-0812">Transmembrane</keyword>
<comment type="caution">
    <text evidence="2">The sequence shown here is derived from an EMBL/GenBank/DDBJ whole genome shotgun (WGS) entry which is preliminary data.</text>
</comment>
<keyword evidence="1" id="KW-1133">Transmembrane helix</keyword>
<keyword evidence="1" id="KW-0472">Membrane</keyword>
<evidence type="ECO:0000313" key="2">
    <source>
        <dbReference type="EMBL" id="MBD3146876.1"/>
    </source>
</evidence>
<evidence type="ECO:0000256" key="1">
    <source>
        <dbReference type="SAM" id="Phobius"/>
    </source>
</evidence>
<name>A0ABR8L9E9_9ACTN</name>
<reference evidence="2 3" key="1">
    <citation type="submission" date="2020-09" db="EMBL/GenBank/DDBJ databases">
        <title>Actinomycete isolated from the Camponotus japonicus Mayr.</title>
        <authorList>
            <person name="Gong X."/>
        </authorList>
    </citation>
    <scope>NUCLEOTIDE SEQUENCE [LARGE SCALE GENOMIC DNA]</scope>
    <source>
        <strain evidence="2 3">2C-HV3</strain>
    </source>
</reference>
<dbReference type="RefSeq" id="WP_191054137.1">
    <property type="nucleotide sequence ID" value="NZ_JACXRZ010000024.1"/>
</dbReference>
<accession>A0ABR8L9E9</accession>
<evidence type="ECO:0000313" key="3">
    <source>
        <dbReference type="Proteomes" id="UP000653231"/>
    </source>
</evidence>